<dbReference type="GO" id="GO:0030837">
    <property type="term" value="P:negative regulation of actin filament polymerization"/>
    <property type="evidence" value="ECO:0007669"/>
    <property type="project" value="InterPro"/>
</dbReference>
<accession>A0A5N5TA26</accession>
<dbReference type="GO" id="GO:0016791">
    <property type="term" value="F:phosphatase activity"/>
    <property type="evidence" value="ECO:0007669"/>
    <property type="project" value="InterPro"/>
</dbReference>
<dbReference type="EMBL" id="SEYY01005096">
    <property type="protein sequence ID" value="KAB7503466.1"/>
    <property type="molecule type" value="Genomic_DNA"/>
</dbReference>
<dbReference type="PANTHER" id="PTHR45864:SF2">
    <property type="entry name" value="PROTEIN PHOSPHATASE SLINGSHOT"/>
    <property type="match status" value="1"/>
</dbReference>
<proteinExistence type="predicted"/>
<dbReference type="GO" id="GO:0003779">
    <property type="term" value="F:actin binding"/>
    <property type="evidence" value="ECO:0007669"/>
    <property type="project" value="InterPro"/>
</dbReference>
<dbReference type="SUPFAM" id="SSF52799">
    <property type="entry name" value="(Phosphotyrosine protein) phosphatases II"/>
    <property type="match status" value="1"/>
</dbReference>
<dbReference type="InterPro" id="IPR029021">
    <property type="entry name" value="Prot-tyrosine_phosphatase-like"/>
</dbReference>
<name>A0A5N5TA26_9CRUS</name>
<evidence type="ECO:0000313" key="1">
    <source>
        <dbReference type="EMBL" id="KAB7503466.1"/>
    </source>
</evidence>
<protein>
    <submittedName>
        <fullName evidence="1">Protein phosphatase Slingshot-like protein 1</fullName>
    </submittedName>
</protein>
<reference evidence="1 2" key="1">
    <citation type="journal article" date="2019" name="PLoS Biol.">
        <title>Sex chromosomes control vertical transmission of feminizing Wolbachia symbionts in an isopod.</title>
        <authorList>
            <person name="Becking T."/>
            <person name="Chebbi M.A."/>
            <person name="Giraud I."/>
            <person name="Moumen B."/>
            <person name="Laverre T."/>
            <person name="Caubet Y."/>
            <person name="Peccoud J."/>
            <person name="Gilbert C."/>
            <person name="Cordaux R."/>
        </authorList>
    </citation>
    <scope>NUCLEOTIDE SEQUENCE [LARGE SCALE GENOMIC DNA]</scope>
    <source>
        <strain evidence="1">ANa2</strain>
        <tissue evidence="1">Whole body excluding digestive tract and cuticle</tissue>
    </source>
</reference>
<keyword evidence="2" id="KW-1185">Reference proteome</keyword>
<dbReference type="PANTHER" id="PTHR45864">
    <property type="entry name" value="SLINGSHOT PROTEIN PHOSPHATASE HOMOLOG"/>
    <property type="match status" value="1"/>
</dbReference>
<comment type="caution">
    <text evidence="1">The sequence shown here is derived from an EMBL/GenBank/DDBJ whole genome shotgun (WGS) entry which is preliminary data.</text>
</comment>
<sequence>MKAHNLSLEDAIKLVKNKRTCIKPNQAFTSQLKIYQGILDASRQRHNALFRSKSGDKFEEQQWYLPHITVT</sequence>
<dbReference type="OrthoDB" id="5779068at2759"/>
<organism evidence="1 2">
    <name type="scientific">Armadillidium nasatum</name>
    <dbReference type="NCBI Taxonomy" id="96803"/>
    <lineage>
        <taxon>Eukaryota</taxon>
        <taxon>Metazoa</taxon>
        <taxon>Ecdysozoa</taxon>
        <taxon>Arthropoda</taxon>
        <taxon>Crustacea</taxon>
        <taxon>Multicrustacea</taxon>
        <taxon>Malacostraca</taxon>
        <taxon>Eumalacostraca</taxon>
        <taxon>Peracarida</taxon>
        <taxon>Isopoda</taxon>
        <taxon>Oniscidea</taxon>
        <taxon>Crinocheta</taxon>
        <taxon>Armadillidiidae</taxon>
        <taxon>Armadillidium</taxon>
    </lineage>
</organism>
<evidence type="ECO:0000313" key="2">
    <source>
        <dbReference type="Proteomes" id="UP000326759"/>
    </source>
</evidence>
<gene>
    <name evidence="1" type="primary">Ssh1</name>
    <name evidence="1" type="ORF">Anas_07012</name>
</gene>
<dbReference type="AlphaFoldDB" id="A0A5N5TA26"/>
<dbReference type="Proteomes" id="UP000326759">
    <property type="component" value="Unassembled WGS sequence"/>
</dbReference>
<dbReference type="InterPro" id="IPR043587">
    <property type="entry name" value="Phosphatase_SSH-like"/>
</dbReference>
<dbReference type="Gene3D" id="3.90.190.10">
    <property type="entry name" value="Protein tyrosine phosphatase superfamily"/>
    <property type="match status" value="1"/>
</dbReference>